<protein>
    <submittedName>
        <fullName evidence="1">Uncharacterized protein</fullName>
    </submittedName>
</protein>
<gene>
    <name evidence="1" type="ORF">HPB47_009958</name>
</gene>
<dbReference type="Proteomes" id="UP000805193">
    <property type="component" value="Unassembled WGS sequence"/>
</dbReference>
<evidence type="ECO:0000313" key="2">
    <source>
        <dbReference type="Proteomes" id="UP000805193"/>
    </source>
</evidence>
<dbReference type="EMBL" id="JABSTQ010011313">
    <property type="protein sequence ID" value="KAG0412895.1"/>
    <property type="molecule type" value="Genomic_DNA"/>
</dbReference>
<proteinExistence type="predicted"/>
<reference evidence="1 2" key="1">
    <citation type="journal article" date="2020" name="Cell">
        <title>Large-Scale Comparative Analyses of Tick Genomes Elucidate Their Genetic Diversity and Vector Capacities.</title>
        <authorList>
            <consortium name="Tick Genome and Microbiome Consortium (TIGMIC)"/>
            <person name="Jia N."/>
            <person name="Wang J."/>
            <person name="Shi W."/>
            <person name="Du L."/>
            <person name="Sun Y."/>
            <person name="Zhan W."/>
            <person name="Jiang J.F."/>
            <person name="Wang Q."/>
            <person name="Zhang B."/>
            <person name="Ji P."/>
            <person name="Bell-Sakyi L."/>
            <person name="Cui X.M."/>
            <person name="Yuan T.T."/>
            <person name="Jiang B.G."/>
            <person name="Yang W.F."/>
            <person name="Lam T.T."/>
            <person name="Chang Q.C."/>
            <person name="Ding S.J."/>
            <person name="Wang X.J."/>
            <person name="Zhu J.G."/>
            <person name="Ruan X.D."/>
            <person name="Zhao L."/>
            <person name="Wei J.T."/>
            <person name="Ye R.Z."/>
            <person name="Que T.C."/>
            <person name="Du C.H."/>
            <person name="Zhou Y.H."/>
            <person name="Cheng J.X."/>
            <person name="Dai P.F."/>
            <person name="Guo W.B."/>
            <person name="Han X.H."/>
            <person name="Huang E.J."/>
            <person name="Li L.F."/>
            <person name="Wei W."/>
            <person name="Gao Y.C."/>
            <person name="Liu J.Z."/>
            <person name="Shao H.Z."/>
            <person name="Wang X."/>
            <person name="Wang C.C."/>
            <person name="Yang T.C."/>
            <person name="Huo Q.B."/>
            <person name="Li W."/>
            <person name="Chen H.Y."/>
            <person name="Chen S.E."/>
            <person name="Zhou L.G."/>
            <person name="Ni X.B."/>
            <person name="Tian J.H."/>
            <person name="Sheng Y."/>
            <person name="Liu T."/>
            <person name="Pan Y.S."/>
            <person name="Xia L.Y."/>
            <person name="Li J."/>
            <person name="Zhao F."/>
            <person name="Cao W.C."/>
        </authorList>
    </citation>
    <scope>NUCLEOTIDE SEQUENCE [LARGE SCALE GENOMIC DNA]</scope>
    <source>
        <strain evidence="1">Iper-2018</strain>
    </source>
</reference>
<keyword evidence="2" id="KW-1185">Reference proteome</keyword>
<name>A0AC60P0R7_IXOPE</name>
<organism evidence="1 2">
    <name type="scientific">Ixodes persulcatus</name>
    <name type="common">Taiga tick</name>
    <dbReference type="NCBI Taxonomy" id="34615"/>
    <lineage>
        <taxon>Eukaryota</taxon>
        <taxon>Metazoa</taxon>
        <taxon>Ecdysozoa</taxon>
        <taxon>Arthropoda</taxon>
        <taxon>Chelicerata</taxon>
        <taxon>Arachnida</taxon>
        <taxon>Acari</taxon>
        <taxon>Parasitiformes</taxon>
        <taxon>Ixodida</taxon>
        <taxon>Ixodoidea</taxon>
        <taxon>Ixodidae</taxon>
        <taxon>Ixodinae</taxon>
        <taxon>Ixodes</taxon>
    </lineage>
</organism>
<accession>A0AC60P0R7</accession>
<comment type="caution">
    <text evidence="1">The sequence shown here is derived from an EMBL/GenBank/DDBJ whole genome shotgun (WGS) entry which is preliminary data.</text>
</comment>
<feature type="non-terminal residue" evidence="1">
    <location>
        <position position="811"/>
    </location>
</feature>
<evidence type="ECO:0000313" key="1">
    <source>
        <dbReference type="EMBL" id="KAG0412895.1"/>
    </source>
</evidence>
<sequence length="811" mass="92068">MLRQSTGLRMPSSRVQILAEYDEEREDQVLQNAKLSKLDAMEAKWKFKIKDVHLRYEDDFTDAQNPFACGITIQALSSQARRTPRGGRRNCHQSLQLNGCAVYWDTAVTMLGGLDIMAMADAMKKQQTHGLTTTKLLRPHSYLLATTSAQAQISRNCSAQPLRSRSKPRLVCDLQLDKFSITLNEEQYRQMVFSLRELERIDLSWKYRRWRPTVSVQGNAKEWWRFAMQAHVSHITKRHSQATWEFACLRAKQVKTYVDIYYSHLTKPETLGTEKQKEKNFLEQQLEFETLLSLRELVIQKVRREQSSWVPGSRGQGLLQYWFPGWTGWYSGGTAEETSKDAAAEDDASDFDDASSISTTLTSQIEEEILDVLDSVDRDTFLMRDTVLARVSFSLSQCSFTLVGLRPAGESKDPSGMQPLVELRFADVTLDVESRPRLGSFLFAARLGSLHFLDRTAENPLYPYVLAPHSVESLHVFPKVSVGDGTKPQSSIFKFLPFSTSSSPFGIPLPSGDKMDCPSTPLFELTYERNPLGSSADHSLVVKTQSLDVVYNPSTIRTVKRFLTLWNYEGSTCPRSGEALNLSAAARSRYEMFKKHTKDELRHRWDLMLEGKESSLQIARWDVQMDICAPQIIVPESFSEGSSTVVLIDLGHVQFSNSAMLHKTPPDKMEDISDDEDFKTPCSSPPELVQLEETSPKKPDGSFLMKECSVINDNFVISSGQGSAFTESDILDRMYKRYTLNLQDMQVLVGTSKESWKFAQSKGTSRMHVLDRFSICIQVERRLLATDDPHWPSVILSMKLPRLTAHVNEQK</sequence>